<keyword evidence="5" id="KW-1185">Reference proteome</keyword>
<protein>
    <recommendedName>
        <fullName evidence="7">Proteasome maturation factor UMP1</fullName>
    </recommendedName>
</protein>
<comment type="similarity">
    <text evidence="2">Belongs to the POMP/UMP1 family.</text>
</comment>
<organism evidence="4">
    <name type="scientific">Eremomyces bilateralis CBS 781.70</name>
    <dbReference type="NCBI Taxonomy" id="1392243"/>
    <lineage>
        <taxon>Eukaryota</taxon>
        <taxon>Fungi</taxon>
        <taxon>Dikarya</taxon>
        <taxon>Ascomycota</taxon>
        <taxon>Pezizomycotina</taxon>
        <taxon>Dothideomycetes</taxon>
        <taxon>Dothideomycetes incertae sedis</taxon>
        <taxon>Eremomycetales</taxon>
        <taxon>Eremomycetaceae</taxon>
        <taxon>Eremomyces</taxon>
    </lineage>
</organism>
<keyword evidence="1" id="KW-0143">Chaperone</keyword>
<dbReference type="Pfam" id="PF05348">
    <property type="entry name" value="UMP1"/>
    <property type="match status" value="1"/>
</dbReference>
<dbReference type="GO" id="GO:0005737">
    <property type="term" value="C:cytoplasm"/>
    <property type="evidence" value="ECO:0007669"/>
    <property type="project" value="TreeGrafter"/>
</dbReference>
<reference evidence="6" key="3">
    <citation type="submission" date="2025-04" db="UniProtKB">
        <authorList>
            <consortium name="RefSeq"/>
        </authorList>
    </citation>
    <scope>IDENTIFICATION</scope>
    <source>
        <strain evidence="6">CBS 781.70</strain>
    </source>
</reference>
<feature type="region of interest" description="Disordered" evidence="3">
    <location>
        <begin position="17"/>
        <end position="73"/>
    </location>
</feature>
<reference evidence="4 6" key="1">
    <citation type="submission" date="2020-01" db="EMBL/GenBank/DDBJ databases">
        <authorList>
            <consortium name="DOE Joint Genome Institute"/>
            <person name="Haridas S."/>
            <person name="Albert R."/>
            <person name="Binder M."/>
            <person name="Bloem J."/>
            <person name="Labutti K."/>
            <person name="Salamov A."/>
            <person name="Andreopoulos B."/>
            <person name="Baker S.E."/>
            <person name="Barry K."/>
            <person name="Bills G."/>
            <person name="Bluhm B.H."/>
            <person name="Cannon C."/>
            <person name="Castanera R."/>
            <person name="Culley D.E."/>
            <person name="Daum C."/>
            <person name="Ezra D."/>
            <person name="Gonzalez J.B."/>
            <person name="Henrissat B."/>
            <person name="Kuo A."/>
            <person name="Liang C."/>
            <person name="Lipzen A."/>
            <person name="Lutzoni F."/>
            <person name="Magnuson J."/>
            <person name="Mondo S."/>
            <person name="Nolan M."/>
            <person name="Ohm R."/>
            <person name="Pangilinan J."/>
            <person name="Park H.-J."/>
            <person name="Ramirez L."/>
            <person name="Alfaro M."/>
            <person name="Sun H."/>
            <person name="Tritt A."/>
            <person name="Yoshinaga Y."/>
            <person name="Zwiers L.-H."/>
            <person name="Turgeon B.G."/>
            <person name="Goodwin S.B."/>
            <person name="Spatafora J.W."/>
            <person name="Crous P.W."/>
            <person name="Grigoriev I.V."/>
        </authorList>
    </citation>
    <scope>NUCLEOTIDE SEQUENCE</scope>
    <source>
        <strain evidence="4 6">CBS 781.70</strain>
    </source>
</reference>
<gene>
    <name evidence="4 6" type="ORF">P152DRAFT_471996</name>
</gene>
<evidence type="ECO:0000313" key="5">
    <source>
        <dbReference type="Proteomes" id="UP000504638"/>
    </source>
</evidence>
<dbReference type="GO" id="GO:0043248">
    <property type="term" value="P:proteasome assembly"/>
    <property type="evidence" value="ECO:0007669"/>
    <property type="project" value="InterPro"/>
</dbReference>
<dbReference type="PANTHER" id="PTHR12828:SF3">
    <property type="entry name" value="PROTEASOME MATURATION PROTEIN"/>
    <property type="match status" value="1"/>
</dbReference>
<reference evidence="6" key="2">
    <citation type="submission" date="2020-04" db="EMBL/GenBank/DDBJ databases">
        <authorList>
            <consortium name="NCBI Genome Project"/>
        </authorList>
    </citation>
    <scope>NUCLEOTIDE SEQUENCE</scope>
    <source>
        <strain evidence="6">CBS 781.70</strain>
    </source>
</reference>
<accession>A0A6G1G8G4</accession>
<feature type="compositionally biased region" description="Low complexity" evidence="3">
    <location>
        <begin position="50"/>
        <end position="73"/>
    </location>
</feature>
<proteinExistence type="inferred from homology"/>
<feature type="compositionally biased region" description="Polar residues" evidence="3">
    <location>
        <begin position="19"/>
        <end position="32"/>
    </location>
</feature>
<evidence type="ECO:0008006" key="7">
    <source>
        <dbReference type="Google" id="ProtNLM"/>
    </source>
</evidence>
<evidence type="ECO:0000256" key="1">
    <source>
        <dbReference type="ARBA" id="ARBA00023186"/>
    </source>
</evidence>
<dbReference type="AlphaFoldDB" id="A0A6G1G8G4"/>
<dbReference type="RefSeq" id="XP_033535847.1">
    <property type="nucleotide sequence ID" value="XM_033681121.1"/>
</dbReference>
<evidence type="ECO:0000313" key="6">
    <source>
        <dbReference type="RefSeq" id="XP_033535847.1"/>
    </source>
</evidence>
<dbReference type="PANTHER" id="PTHR12828">
    <property type="entry name" value="PROTEASOME MATURATION PROTEIN UMP1"/>
    <property type="match status" value="1"/>
</dbReference>
<evidence type="ECO:0000313" key="4">
    <source>
        <dbReference type="EMBL" id="KAF1814216.1"/>
    </source>
</evidence>
<evidence type="ECO:0000256" key="2">
    <source>
        <dbReference type="ARBA" id="ARBA00043974"/>
    </source>
</evidence>
<dbReference type="OrthoDB" id="15001at2759"/>
<dbReference type="GO" id="GO:0005634">
    <property type="term" value="C:nucleus"/>
    <property type="evidence" value="ECO:0007669"/>
    <property type="project" value="TreeGrafter"/>
</dbReference>
<sequence>MFGGVVVKWGRSGSLRFIPSSSNATQTPNHPSAPSAPGVPDTLRGHLDLTATLTPSSTSSKPAATATPTPITSHPLEARLMQWRATQDALKMETLRRVYGIAEPVKRGMELQIVGAGEWAPAMVGGTAAVHREVLEGREMDVAWEDVFVGNETREVPDFHSEMEGNFKMNW</sequence>
<dbReference type="Proteomes" id="UP000504638">
    <property type="component" value="Unplaced"/>
</dbReference>
<name>A0A6G1G8G4_9PEZI</name>
<dbReference type="GeneID" id="54421691"/>
<dbReference type="EMBL" id="ML975153">
    <property type="protein sequence ID" value="KAF1814216.1"/>
    <property type="molecule type" value="Genomic_DNA"/>
</dbReference>
<dbReference type="InterPro" id="IPR008012">
    <property type="entry name" value="Ump1"/>
</dbReference>
<evidence type="ECO:0000256" key="3">
    <source>
        <dbReference type="SAM" id="MobiDB-lite"/>
    </source>
</evidence>